<keyword evidence="1" id="KW-0812">Transmembrane</keyword>
<keyword evidence="1" id="KW-0472">Membrane</keyword>
<comment type="caution">
    <text evidence="2">The sequence shown here is derived from an EMBL/GenBank/DDBJ whole genome shotgun (WGS) entry which is preliminary data.</text>
</comment>
<dbReference type="EMBL" id="JASAOK010000053">
    <property type="protein sequence ID" value="KAK6207469.1"/>
    <property type="molecule type" value="Genomic_DNA"/>
</dbReference>
<evidence type="ECO:0000256" key="1">
    <source>
        <dbReference type="SAM" id="Phobius"/>
    </source>
</evidence>
<keyword evidence="3" id="KW-1185">Reference proteome</keyword>
<protein>
    <submittedName>
        <fullName evidence="2">Uncharacterized protein</fullName>
    </submittedName>
</protein>
<keyword evidence="1" id="KW-1133">Transmembrane helix</keyword>
<gene>
    <name evidence="2" type="ORF">QIS74_12550</name>
</gene>
<dbReference type="Proteomes" id="UP001327957">
    <property type="component" value="Unassembled WGS sequence"/>
</dbReference>
<sequence>MAAFRAIIACAFTAFTTYIWVTASTFVSQPGFNESTFYVVIGVSLHAANEVFRYMIPALMASMAVGRGFSIAIYVLMARCCCCCCCGGIS</sequence>
<evidence type="ECO:0000313" key="3">
    <source>
        <dbReference type="Proteomes" id="UP001327957"/>
    </source>
</evidence>
<proteinExistence type="predicted"/>
<name>A0AAV9STY7_9PEZI</name>
<evidence type="ECO:0000313" key="2">
    <source>
        <dbReference type="EMBL" id="KAK6207469.1"/>
    </source>
</evidence>
<reference evidence="2 3" key="1">
    <citation type="submission" date="2023-04" db="EMBL/GenBank/DDBJ databases">
        <title>Colletotrichum tabacum stain YC1 causing leaf anthracnose on Nicotiana tabacum(L.) cv.</title>
        <authorList>
            <person name="Ji Z."/>
            <person name="Wang M."/>
            <person name="Zhang J."/>
            <person name="Wang N."/>
            <person name="Zhou Z."/>
        </authorList>
    </citation>
    <scope>NUCLEOTIDE SEQUENCE [LARGE SCALE GENOMIC DNA]</scope>
    <source>
        <strain evidence="2 3">YC1</strain>
    </source>
</reference>
<organism evidence="2 3">
    <name type="scientific">Colletotrichum tabaci</name>
    <dbReference type="NCBI Taxonomy" id="1209068"/>
    <lineage>
        <taxon>Eukaryota</taxon>
        <taxon>Fungi</taxon>
        <taxon>Dikarya</taxon>
        <taxon>Ascomycota</taxon>
        <taxon>Pezizomycotina</taxon>
        <taxon>Sordariomycetes</taxon>
        <taxon>Hypocreomycetidae</taxon>
        <taxon>Glomerellales</taxon>
        <taxon>Glomerellaceae</taxon>
        <taxon>Colletotrichum</taxon>
        <taxon>Colletotrichum destructivum species complex</taxon>
    </lineage>
</organism>
<dbReference type="AlphaFoldDB" id="A0AAV9STY7"/>
<feature type="transmembrane region" description="Helical" evidence="1">
    <location>
        <begin position="59"/>
        <end position="77"/>
    </location>
</feature>
<accession>A0AAV9STY7</accession>